<evidence type="ECO:0000256" key="1">
    <source>
        <dbReference type="SAM" id="MobiDB-lite"/>
    </source>
</evidence>
<keyword evidence="3" id="KW-1185">Reference proteome</keyword>
<dbReference type="AlphaFoldDB" id="A0A398CK32"/>
<protein>
    <submittedName>
        <fullName evidence="2">Uncharacterized protein</fullName>
    </submittedName>
</protein>
<dbReference type="OrthoDB" id="2640055at2"/>
<feature type="region of interest" description="Disordered" evidence="1">
    <location>
        <begin position="1"/>
        <end position="23"/>
    </location>
</feature>
<organism evidence="2 3">
    <name type="scientific">Cohnella faecalis</name>
    <dbReference type="NCBI Taxonomy" id="2315694"/>
    <lineage>
        <taxon>Bacteria</taxon>
        <taxon>Bacillati</taxon>
        <taxon>Bacillota</taxon>
        <taxon>Bacilli</taxon>
        <taxon>Bacillales</taxon>
        <taxon>Paenibacillaceae</taxon>
        <taxon>Cohnella</taxon>
    </lineage>
</organism>
<feature type="compositionally biased region" description="Basic and acidic residues" evidence="1">
    <location>
        <begin position="13"/>
        <end position="23"/>
    </location>
</feature>
<evidence type="ECO:0000313" key="2">
    <source>
        <dbReference type="EMBL" id="RIE02502.1"/>
    </source>
</evidence>
<evidence type="ECO:0000313" key="3">
    <source>
        <dbReference type="Proteomes" id="UP000266340"/>
    </source>
</evidence>
<feature type="compositionally biased region" description="Basic residues" evidence="1">
    <location>
        <begin position="1"/>
        <end position="12"/>
    </location>
</feature>
<name>A0A398CK32_9BACL</name>
<dbReference type="RefSeq" id="WP_119150541.1">
    <property type="nucleotide sequence ID" value="NZ_JBHSOV010000029.1"/>
</dbReference>
<feature type="region of interest" description="Disordered" evidence="1">
    <location>
        <begin position="35"/>
        <end position="54"/>
    </location>
</feature>
<reference evidence="2 3" key="1">
    <citation type="submission" date="2018-09" db="EMBL/GenBank/DDBJ databases">
        <title>Cohnella cavernae sp. nov., isolated from a karst cave.</title>
        <authorList>
            <person name="Zhu H."/>
        </authorList>
    </citation>
    <scope>NUCLEOTIDE SEQUENCE [LARGE SCALE GENOMIC DNA]</scope>
    <source>
        <strain evidence="2 3">K2E09-144</strain>
    </source>
</reference>
<gene>
    <name evidence="2" type="ORF">D3H35_17580</name>
</gene>
<dbReference type="Proteomes" id="UP000266340">
    <property type="component" value="Unassembled WGS sequence"/>
</dbReference>
<dbReference type="EMBL" id="QXJM01000039">
    <property type="protein sequence ID" value="RIE02502.1"/>
    <property type="molecule type" value="Genomic_DNA"/>
</dbReference>
<comment type="caution">
    <text evidence="2">The sequence shown here is derived from an EMBL/GenBank/DDBJ whole genome shotgun (WGS) entry which is preliminary data.</text>
</comment>
<proteinExistence type="predicted"/>
<sequence length="107" mass="12015">MGMSKAKKSRLKTQREGKLNPEIGRLEWTRKPITQVKPNTKAEQRRSQCRHKGSRDGAYFFGTVKITAVESATNKLPPNGKEGAPHPSLGGTLFVYLVFNTMLKEEK</sequence>
<accession>A0A398CK32</accession>